<keyword evidence="1" id="KW-0472">Membrane</keyword>
<organism evidence="2 3">
    <name type="scientific">Actinomyces bowdenii</name>
    <dbReference type="NCBI Taxonomy" id="131109"/>
    <lineage>
        <taxon>Bacteria</taxon>
        <taxon>Bacillati</taxon>
        <taxon>Actinomycetota</taxon>
        <taxon>Actinomycetes</taxon>
        <taxon>Actinomycetales</taxon>
        <taxon>Actinomycetaceae</taxon>
        <taxon>Actinomyces</taxon>
    </lineage>
</organism>
<protein>
    <submittedName>
        <fullName evidence="2">Uncharacterized protein</fullName>
    </submittedName>
</protein>
<name>A0A3P1V967_9ACTO</name>
<dbReference type="Proteomes" id="UP000271272">
    <property type="component" value="Unassembled WGS sequence"/>
</dbReference>
<evidence type="ECO:0000256" key="1">
    <source>
        <dbReference type="SAM" id="Phobius"/>
    </source>
</evidence>
<reference evidence="2 3" key="1">
    <citation type="submission" date="2018-11" db="EMBL/GenBank/DDBJ databases">
        <title>Genomes From Bacteria Associated with the Canine Oral Cavity: a Test Case for Automated Genome-Based Taxonomic Assignment.</title>
        <authorList>
            <person name="Coil D.A."/>
            <person name="Jospin G."/>
            <person name="Darling A.E."/>
            <person name="Wallis C."/>
            <person name="Davis I.J."/>
            <person name="Harris S."/>
            <person name="Eisen J.A."/>
            <person name="Holcombe L.J."/>
            <person name="O'Flynn C."/>
        </authorList>
    </citation>
    <scope>NUCLEOTIDE SEQUENCE [LARGE SCALE GENOMIC DNA]</scope>
    <source>
        <strain evidence="2 3">OH5050</strain>
    </source>
</reference>
<proteinExistence type="predicted"/>
<evidence type="ECO:0000313" key="3">
    <source>
        <dbReference type="Proteomes" id="UP000271272"/>
    </source>
</evidence>
<feature type="transmembrane region" description="Helical" evidence="1">
    <location>
        <begin position="12"/>
        <end position="29"/>
    </location>
</feature>
<gene>
    <name evidence="2" type="ORF">EII10_01145</name>
</gene>
<keyword evidence="1" id="KW-1133">Transmembrane helix</keyword>
<evidence type="ECO:0000313" key="2">
    <source>
        <dbReference type="EMBL" id="RRD30752.1"/>
    </source>
</evidence>
<dbReference type="AlphaFoldDB" id="A0A3P1V967"/>
<comment type="caution">
    <text evidence="2">The sequence shown here is derived from an EMBL/GenBank/DDBJ whole genome shotgun (WGS) entry which is preliminary data.</text>
</comment>
<feature type="transmembrane region" description="Helical" evidence="1">
    <location>
        <begin position="76"/>
        <end position="99"/>
    </location>
</feature>
<accession>A0A3P1V967</accession>
<dbReference type="EMBL" id="RQZC01000001">
    <property type="protein sequence ID" value="RRD30752.1"/>
    <property type="molecule type" value="Genomic_DNA"/>
</dbReference>
<sequence>MRIHTIKAPVGMLYAAMGAAVLAIVLAAASEVLAVAISSWALAGILGMGAATAFVVRDAARQTDPWYLHTPRTRLLYRATVVVCLLAVIAASVRIALIVGRM</sequence>
<keyword evidence="3" id="KW-1185">Reference proteome</keyword>
<feature type="transmembrane region" description="Helical" evidence="1">
    <location>
        <begin position="35"/>
        <end position="56"/>
    </location>
</feature>
<dbReference type="RefSeq" id="WP_124932664.1">
    <property type="nucleotide sequence ID" value="NZ_JAGFOU010000008.1"/>
</dbReference>
<keyword evidence="1" id="KW-0812">Transmembrane</keyword>